<dbReference type="EMBL" id="CP106881">
    <property type="protein sequence ID" value="UYG53053.1"/>
    <property type="molecule type" value="Genomic_DNA"/>
</dbReference>
<gene>
    <name evidence="2" type="ORF">M9799_07505</name>
</gene>
<evidence type="ECO:0000256" key="1">
    <source>
        <dbReference type="SAM" id="Phobius"/>
    </source>
</evidence>
<feature type="transmembrane region" description="Helical" evidence="1">
    <location>
        <begin position="6"/>
        <end position="27"/>
    </location>
</feature>
<keyword evidence="1" id="KW-1133">Transmembrane helix</keyword>
<evidence type="ECO:0008006" key="4">
    <source>
        <dbReference type="Google" id="ProtNLM"/>
    </source>
</evidence>
<name>A0ABY6GDA3_9BURK</name>
<keyword evidence="3" id="KW-1185">Reference proteome</keyword>
<reference evidence="2" key="1">
    <citation type="submission" date="2022-09" db="EMBL/GenBank/DDBJ databases">
        <title>The complete genome of Acidovorax sp. 5MLIR.</title>
        <authorList>
            <person name="Liu L."/>
            <person name="Yue J."/>
            <person name="Yang F."/>
            <person name="Yuan J."/>
            <person name="Li L."/>
        </authorList>
    </citation>
    <scope>NUCLEOTIDE SEQUENCE</scope>
    <source>
        <strain evidence="2">5MLIR</strain>
    </source>
</reference>
<sequence length="120" mass="13049">MEWSQYPLVRLYASVLAALFITLAAIWRVQRGAQAVAAGSPQGRTARLWAWVYAAGALAWWGYATYTGYGRFLGDAALARMISTDTLISLALFIGAIAWGGALMLQLVLRLLGNEQRRGG</sequence>
<evidence type="ECO:0000313" key="2">
    <source>
        <dbReference type="EMBL" id="UYG53053.1"/>
    </source>
</evidence>
<proteinExistence type="predicted"/>
<keyword evidence="1" id="KW-0812">Transmembrane</keyword>
<feature type="transmembrane region" description="Helical" evidence="1">
    <location>
        <begin position="48"/>
        <end position="66"/>
    </location>
</feature>
<organism evidence="2 3">
    <name type="scientific">Comamonas endophytica</name>
    <dbReference type="NCBI Taxonomy" id="2949090"/>
    <lineage>
        <taxon>Bacteria</taxon>
        <taxon>Pseudomonadati</taxon>
        <taxon>Pseudomonadota</taxon>
        <taxon>Betaproteobacteria</taxon>
        <taxon>Burkholderiales</taxon>
        <taxon>Comamonadaceae</taxon>
        <taxon>Comamonas</taxon>
    </lineage>
</organism>
<feature type="transmembrane region" description="Helical" evidence="1">
    <location>
        <begin position="86"/>
        <end position="109"/>
    </location>
</feature>
<dbReference type="RefSeq" id="WP_231043054.1">
    <property type="nucleotide sequence ID" value="NZ_CP106881.1"/>
</dbReference>
<evidence type="ECO:0000313" key="3">
    <source>
        <dbReference type="Proteomes" id="UP001162800"/>
    </source>
</evidence>
<accession>A0ABY6GDA3</accession>
<keyword evidence="1" id="KW-0472">Membrane</keyword>
<protein>
    <recommendedName>
        <fullName evidence="4">MotA/TolQ/ExbB proton channel family protein</fullName>
    </recommendedName>
</protein>
<dbReference type="Proteomes" id="UP001162800">
    <property type="component" value="Chromosome"/>
</dbReference>